<dbReference type="AlphaFoldDB" id="A0A167Q1E8"/>
<feature type="non-terminal residue" evidence="1">
    <location>
        <position position="85"/>
    </location>
</feature>
<protein>
    <submittedName>
        <fullName evidence="1">Uncharacterized protein</fullName>
    </submittedName>
</protein>
<dbReference type="GeneID" id="28988696"/>
<evidence type="ECO:0000313" key="1">
    <source>
        <dbReference type="EMBL" id="OAD78904.1"/>
    </source>
</evidence>
<keyword evidence="2" id="KW-1185">Reference proteome</keyword>
<dbReference type="VEuPathDB" id="FungiDB:PHYBLDRAFT_103752"/>
<dbReference type="EMBL" id="KV440973">
    <property type="protein sequence ID" value="OAD78904.1"/>
    <property type="molecule type" value="Genomic_DNA"/>
</dbReference>
<feature type="non-terminal residue" evidence="1">
    <location>
        <position position="1"/>
    </location>
</feature>
<reference evidence="2" key="1">
    <citation type="submission" date="2015-06" db="EMBL/GenBank/DDBJ databases">
        <title>Expansion of signal transduction pathways in fungi by whole-genome duplication.</title>
        <authorList>
            <consortium name="DOE Joint Genome Institute"/>
            <person name="Corrochano L.M."/>
            <person name="Kuo A."/>
            <person name="Marcet-Houben M."/>
            <person name="Polaino S."/>
            <person name="Salamov A."/>
            <person name="Villalobos J.M."/>
            <person name="Alvarez M.I."/>
            <person name="Avalos J."/>
            <person name="Benito E.P."/>
            <person name="Benoit I."/>
            <person name="Burger G."/>
            <person name="Camino L.P."/>
            <person name="Canovas D."/>
            <person name="Cerda-Olmedo E."/>
            <person name="Cheng J.-F."/>
            <person name="Dominguez A."/>
            <person name="Elias M."/>
            <person name="Eslava A.P."/>
            <person name="Glaser F."/>
            <person name="Grimwood J."/>
            <person name="Gutierrez G."/>
            <person name="Heitman J."/>
            <person name="Henrissat B."/>
            <person name="Iturriaga E.A."/>
            <person name="Lang B.F."/>
            <person name="Lavin J.L."/>
            <person name="Lee S."/>
            <person name="Li W."/>
            <person name="Lindquist E."/>
            <person name="Lopez-Garcia S."/>
            <person name="Luque E.M."/>
            <person name="Marcos A.T."/>
            <person name="Martin J."/>
            <person name="McCluskey K."/>
            <person name="Medina H.R."/>
            <person name="Miralles-Duran A."/>
            <person name="Miyazaki A."/>
            <person name="Munoz-Torres E."/>
            <person name="Oguiza J.A."/>
            <person name="Ohm R."/>
            <person name="Olmedo M."/>
            <person name="Orejas M."/>
            <person name="Ortiz-Castellanos L."/>
            <person name="Pisabarro A.G."/>
            <person name="Rodriguez-Romero J."/>
            <person name="Ruiz-Herrera J."/>
            <person name="Ruiz-Vazquez R."/>
            <person name="Sanz C."/>
            <person name="Schackwitz W."/>
            <person name="Schmutz J."/>
            <person name="Shahriari M."/>
            <person name="Shelest E."/>
            <person name="Silva-Franco F."/>
            <person name="Soanes D."/>
            <person name="Syed K."/>
            <person name="Tagua V.G."/>
            <person name="Talbot N.J."/>
            <person name="Thon M."/>
            <person name="De vries R.P."/>
            <person name="Wiebenga A."/>
            <person name="Yadav J.S."/>
            <person name="Braun E.L."/>
            <person name="Baker S."/>
            <person name="Garre V."/>
            <person name="Horwitz B."/>
            <person name="Torres-Martinez S."/>
            <person name="Idnurm A."/>
            <person name="Herrera-Estrella A."/>
            <person name="Gabaldon T."/>
            <person name="Grigoriev I.V."/>
        </authorList>
    </citation>
    <scope>NUCLEOTIDE SEQUENCE [LARGE SCALE GENOMIC DNA]</scope>
    <source>
        <strain evidence="2">NRRL 1555(-)</strain>
    </source>
</reference>
<dbReference type="STRING" id="763407.A0A167Q1E8"/>
<dbReference type="OrthoDB" id="10039566at2759"/>
<dbReference type="RefSeq" id="XP_018296944.1">
    <property type="nucleotide sequence ID" value="XM_018427790.1"/>
</dbReference>
<gene>
    <name evidence="1" type="ORF">PHYBLDRAFT_103752</name>
</gene>
<evidence type="ECO:0000313" key="2">
    <source>
        <dbReference type="Proteomes" id="UP000077315"/>
    </source>
</evidence>
<dbReference type="Proteomes" id="UP000077315">
    <property type="component" value="Unassembled WGS sequence"/>
</dbReference>
<name>A0A167Q1E8_PHYB8</name>
<accession>A0A167Q1E8</accession>
<proteinExistence type="predicted"/>
<organism evidence="1 2">
    <name type="scientific">Phycomyces blakesleeanus (strain ATCC 8743b / DSM 1359 / FGSC 10004 / NBRC 33097 / NRRL 1555)</name>
    <dbReference type="NCBI Taxonomy" id="763407"/>
    <lineage>
        <taxon>Eukaryota</taxon>
        <taxon>Fungi</taxon>
        <taxon>Fungi incertae sedis</taxon>
        <taxon>Mucoromycota</taxon>
        <taxon>Mucoromycotina</taxon>
        <taxon>Mucoromycetes</taxon>
        <taxon>Mucorales</taxon>
        <taxon>Phycomycetaceae</taxon>
        <taxon>Phycomyces</taxon>
    </lineage>
</organism>
<dbReference type="InParanoid" id="A0A167Q1E8"/>
<sequence>LITAVTMKNMQLDFTTKNPYAPPASSTLVEAQLDNPFGFPLGVSSLNMNISATYGGNGVAALNIPDNKATTSATGVVSTSFSDVP</sequence>